<feature type="domain" description="Reverse transcriptase" evidence="3">
    <location>
        <begin position="1"/>
        <end position="129"/>
    </location>
</feature>
<comment type="similarity">
    <text evidence="1">Belongs to the beta type-B retroviral polymerase family. HERV class-II K(HML-2) pol subfamily.</text>
</comment>
<keyword evidence="5" id="KW-1185">Reference proteome</keyword>
<dbReference type="GO" id="GO:0004523">
    <property type="term" value="F:RNA-DNA hybrid ribonuclease activity"/>
    <property type="evidence" value="ECO:0007669"/>
    <property type="project" value="UniProtKB-EC"/>
</dbReference>
<dbReference type="Gene3D" id="3.30.70.270">
    <property type="match status" value="2"/>
</dbReference>
<reference evidence="4 5" key="1">
    <citation type="submission" date="2014-04" db="EMBL/GenBank/DDBJ databases">
        <title>Genome evolution of avian class.</title>
        <authorList>
            <person name="Zhang G."/>
            <person name="Li C."/>
        </authorList>
    </citation>
    <scope>NUCLEOTIDE SEQUENCE [LARGE SCALE GENOMIC DNA]</scope>
    <source>
        <strain evidence="4">BGI_AS28</strain>
    </source>
</reference>
<evidence type="ECO:0000256" key="2">
    <source>
        <dbReference type="ARBA" id="ARBA00012180"/>
    </source>
</evidence>
<dbReference type="PANTHER" id="PTHR33064">
    <property type="entry name" value="POL PROTEIN"/>
    <property type="match status" value="1"/>
</dbReference>
<feature type="non-terminal residue" evidence="4">
    <location>
        <position position="1"/>
    </location>
</feature>
<proteinExistence type="inferred from homology"/>
<gene>
    <name evidence="4" type="ORF">AS28_07784</name>
</gene>
<evidence type="ECO:0000313" key="4">
    <source>
        <dbReference type="EMBL" id="KFW70208.1"/>
    </source>
</evidence>
<evidence type="ECO:0000313" key="5">
    <source>
        <dbReference type="Proteomes" id="UP000054081"/>
    </source>
</evidence>
<dbReference type="Proteomes" id="UP000054081">
    <property type="component" value="Unassembled WGS sequence"/>
</dbReference>
<dbReference type="InterPro" id="IPR000477">
    <property type="entry name" value="RT_dom"/>
</dbReference>
<evidence type="ECO:0000256" key="1">
    <source>
        <dbReference type="ARBA" id="ARBA00010879"/>
    </source>
</evidence>
<dbReference type="EMBL" id="KL225265">
    <property type="protein sequence ID" value="KFW70208.1"/>
    <property type="molecule type" value="Genomic_DNA"/>
</dbReference>
<dbReference type="InterPro" id="IPR043128">
    <property type="entry name" value="Rev_trsase/Diguanyl_cyclase"/>
</dbReference>
<dbReference type="Gene3D" id="3.10.10.10">
    <property type="entry name" value="HIV Type 1 Reverse Transcriptase, subunit A, domain 1"/>
    <property type="match status" value="1"/>
</dbReference>
<feature type="non-terminal residue" evidence="4">
    <location>
        <position position="226"/>
    </location>
</feature>
<dbReference type="PROSITE" id="PS50878">
    <property type="entry name" value="RT_POL"/>
    <property type="match status" value="1"/>
</dbReference>
<dbReference type="AlphaFoldDB" id="A0A093NZN6"/>
<dbReference type="InterPro" id="IPR043502">
    <property type="entry name" value="DNA/RNA_pol_sf"/>
</dbReference>
<name>A0A093NZN6_PYGAD</name>
<dbReference type="SUPFAM" id="SSF56672">
    <property type="entry name" value="DNA/RNA polymerases"/>
    <property type="match status" value="1"/>
</dbReference>
<protein>
    <recommendedName>
        <fullName evidence="2">ribonuclease H</fullName>
        <ecNumber evidence="2">3.1.26.4</ecNumber>
    </recommendedName>
</protein>
<evidence type="ECO:0000259" key="3">
    <source>
        <dbReference type="PROSITE" id="PS50878"/>
    </source>
</evidence>
<dbReference type="Pfam" id="PF00078">
    <property type="entry name" value="RVT_1"/>
    <property type="match status" value="1"/>
</dbReference>
<accession>A0A093NZN6</accession>
<dbReference type="InterPro" id="IPR051320">
    <property type="entry name" value="Viral_Replic_Matur_Polypro"/>
</dbReference>
<dbReference type="EC" id="3.1.26.4" evidence="2"/>
<sequence length="226" mass="25933">WFTVLDLKDAFFCLPLSPESQLLFAFEWENPDSGRKTQLTWMVLPQGFKNSPTLFGNQLAKELEQWGRPPGTGVVLQYVDDLLIATETKELCVVWTISLLNFLGLNRYQVSPQKAQVAQQQVTYLGYEITAGQRTLGAARKEAICQTPKPQMIKELRTFLGMTGWCRLRIYNYGLLVKPLYELLKSSSRNLVWDGEANKTFHQLKRELMRAPALGLPDITKPFWLF</sequence>
<dbReference type="STRING" id="9238.A0A093NZN6"/>
<dbReference type="PANTHER" id="PTHR33064:SF36">
    <property type="entry name" value="CCHC-TYPE DOMAIN-CONTAINING PROTEIN"/>
    <property type="match status" value="1"/>
</dbReference>
<organism evidence="4 5">
    <name type="scientific">Pygoscelis adeliae</name>
    <name type="common">Adelie penguin</name>
    <dbReference type="NCBI Taxonomy" id="9238"/>
    <lineage>
        <taxon>Eukaryota</taxon>
        <taxon>Metazoa</taxon>
        <taxon>Chordata</taxon>
        <taxon>Craniata</taxon>
        <taxon>Vertebrata</taxon>
        <taxon>Euteleostomi</taxon>
        <taxon>Archelosauria</taxon>
        <taxon>Archosauria</taxon>
        <taxon>Dinosauria</taxon>
        <taxon>Saurischia</taxon>
        <taxon>Theropoda</taxon>
        <taxon>Coelurosauria</taxon>
        <taxon>Aves</taxon>
        <taxon>Neognathae</taxon>
        <taxon>Neoaves</taxon>
        <taxon>Aequornithes</taxon>
        <taxon>Sphenisciformes</taxon>
        <taxon>Spheniscidae</taxon>
        <taxon>Pygoscelis</taxon>
    </lineage>
</organism>